<feature type="domain" description="HTH crp-type" evidence="1">
    <location>
        <begin position="88"/>
        <end position="159"/>
    </location>
</feature>
<sequence length="163" mass="18798">MLIFPKGTLIPENSQGVLKRGLILVDRTCCISLIFNHSALITLPSYKYECLTTTEIAYQKPTWHELRQREHDMLQWLSVIVHKSNASRMASLFLLFADYYAQESSQGLYIPWRLSQSCLARILTTSQASVWSVLNTWKKHGWLMNYKQGWCICDPLALSTLRG</sequence>
<dbReference type="AlphaFoldDB" id="A0A7G5VUF6"/>
<geneLocation type="chloroplast" evidence="2"/>
<reference evidence="2" key="1">
    <citation type="submission" date="2019-09" db="EMBL/GenBank/DDBJ databases">
        <authorList>
            <person name="Liu S.-L."/>
            <person name="Chiang Y.-R."/>
            <person name="Fu H.-Y."/>
        </authorList>
    </citation>
    <scope>NUCLEOTIDE SEQUENCE</scope>
    <source>
        <strain evidence="2">THAL066</strain>
    </source>
</reference>
<dbReference type="RefSeq" id="YP_009968222.1">
    <property type="nucleotide sequence ID" value="NC_051883.1"/>
</dbReference>
<dbReference type="SUPFAM" id="SSF46785">
    <property type="entry name" value="Winged helix' DNA-binding domain"/>
    <property type="match status" value="1"/>
</dbReference>
<dbReference type="Gene3D" id="1.10.10.10">
    <property type="entry name" value="Winged helix-like DNA-binding domain superfamily/Winged helix DNA-binding domain"/>
    <property type="match status" value="1"/>
</dbReference>
<organism evidence="2">
    <name type="scientific">Cyanidiococcus yangmingshanensis</name>
    <dbReference type="NCBI Taxonomy" id="2690220"/>
    <lineage>
        <taxon>Eukaryota</taxon>
        <taxon>Rhodophyta</taxon>
        <taxon>Bangiophyceae</taxon>
        <taxon>Cyanidiales</taxon>
        <taxon>Cyanidiaceae</taxon>
        <taxon>Cyanidiococcus</taxon>
    </lineage>
</organism>
<accession>A0A7G5VUF6</accession>
<dbReference type="GO" id="GO:0006355">
    <property type="term" value="P:regulation of DNA-templated transcription"/>
    <property type="evidence" value="ECO:0007669"/>
    <property type="project" value="InterPro"/>
</dbReference>
<evidence type="ECO:0000259" key="1">
    <source>
        <dbReference type="Pfam" id="PF13545"/>
    </source>
</evidence>
<name>A0A7G5VUF6_9RHOD</name>
<evidence type="ECO:0000313" key="2">
    <source>
        <dbReference type="EMBL" id="QMX77323.1"/>
    </source>
</evidence>
<dbReference type="Pfam" id="PF13545">
    <property type="entry name" value="HTH_Crp_2"/>
    <property type="match status" value="1"/>
</dbReference>
<dbReference type="InterPro" id="IPR012318">
    <property type="entry name" value="HTH_CRP"/>
</dbReference>
<dbReference type="GO" id="GO:0003677">
    <property type="term" value="F:DNA binding"/>
    <property type="evidence" value="ECO:0007669"/>
    <property type="project" value="InterPro"/>
</dbReference>
<keyword evidence="2" id="KW-0934">Plastid</keyword>
<protein>
    <submittedName>
        <fullName evidence="2">NtcA-like transcriptional regulator</fullName>
    </submittedName>
</protein>
<proteinExistence type="predicted"/>
<keyword evidence="2" id="KW-0150">Chloroplast</keyword>
<dbReference type="EMBL" id="MN431657">
    <property type="protein sequence ID" value="QMX77323.1"/>
    <property type="molecule type" value="Genomic_DNA"/>
</dbReference>
<dbReference type="InterPro" id="IPR036388">
    <property type="entry name" value="WH-like_DNA-bd_sf"/>
</dbReference>
<dbReference type="InterPro" id="IPR036390">
    <property type="entry name" value="WH_DNA-bd_sf"/>
</dbReference>
<gene>
    <name evidence="2" type="primary">ycf28</name>
</gene>
<dbReference type="GeneID" id="60450217"/>